<evidence type="ECO:0008006" key="4">
    <source>
        <dbReference type="Google" id="ProtNLM"/>
    </source>
</evidence>
<sequence>MPEPDSELMYTRNPKSGSLIKSCLVSMISVFITHLTLFLLPRFLPTSSILTLLPLAALLIVAVVGLGRCCRKVVGLKVSAPAFVFFSIFFTWAVYVYVVRQGKIRPCPV</sequence>
<proteinExistence type="predicted"/>
<feature type="transmembrane region" description="Helical" evidence="1">
    <location>
        <begin position="19"/>
        <end position="40"/>
    </location>
</feature>
<feature type="transmembrane region" description="Helical" evidence="1">
    <location>
        <begin position="46"/>
        <end position="66"/>
    </location>
</feature>
<keyword evidence="1" id="KW-0472">Membrane</keyword>
<reference evidence="2 3" key="1">
    <citation type="journal article" date="2015" name="Proc. Natl. Acad. Sci. U.S.A.">
        <title>The resurrection genome of Boea hygrometrica: A blueprint for survival of dehydration.</title>
        <authorList>
            <person name="Xiao L."/>
            <person name="Yang G."/>
            <person name="Zhang L."/>
            <person name="Yang X."/>
            <person name="Zhao S."/>
            <person name="Ji Z."/>
            <person name="Zhou Q."/>
            <person name="Hu M."/>
            <person name="Wang Y."/>
            <person name="Chen M."/>
            <person name="Xu Y."/>
            <person name="Jin H."/>
            <person name="Xiao X."/>
            <person name="Hu G."/>
            <person name="Bao F."/>
            <person name="Hu Y."/>
            <person name="Wan P."/>
            <person name="Li L."/>
            <person name="Deng X."/>
            <person name="Kuang T."/>
            <person name="Xiang C."/>
            <person name="Zhu J.K."/>
            <person name="Oliver M.J."/>
            <person name="He Y."/>
        </authorList>
    </citation>
    <scope>NUCLEOTIDE SEQUENCE [LARGE SCALE GENOMIC DNA]</scope>
    <source>
        <strain evidence="3">cv. XS01</strain>
    </source>
</reference>
<evidence type="ECO:0000256" key="1">
    <source>
        <dbReference type="SAM" id="Phobius"/>
    </source>
</evidence>
<dbReference type="Proteomes" id="UP000250235">
    <property type="component" value="Unassembled WGS sequence"/>
</dbReference>
<gene>
    <name evidence="2" type="ORF">F511_29113</name>
</gene>
<name>A0A2Z7C865_9LAMI</name>
<dbReference type="EMBL" id="KQ998966">
    <property type="protein sequence ID" value="KZV42709.1"/>
    <property type="molecule type" value="Genomic_DNA"/>
</dbReference>
<keyword evidence="3" id="KW-1185">Reference proteome</keyword>
<keyword evidence="1" id="KW-0812">Transmembrane</keyword>
<dbReference type="AlphaFoldDB" id="A0A2Z7C865"/>
<evidence type="ECO:0000313" key="2">
    <source>
        <dbReference type="EMBL" id="KZV42709.1"/>
    </source>
</evidence>
<feature type="transmembrane region" description="Helical" evidence="1">
    <location>
        <begin position="78"/>
        <end position="98"/>
    </location>
</feature>
<dbReference type="OrthoDB" id="331948at2759"/>
<organism evidence="2 3">
    <name type="scientific">Dorcoceras hygrometricum</name>
    <dbReference type="NCBI Taxonomy" id="472368"/>
    <lineage>
        <taxon>Eukaryota</taxon>
        <taxon>Viridiplantae</taxon>
        <taxon>Streptophyta</taxon>
        <taxon>Embryophyta</taxon>
        <taxon>Tracheophyta</taxon>
        <taxon>Spermatophyta</taxon>
        <taxon>Magnoliopsida</taxon>
        <taxon>eudicotyledons</taxon>
        <taxon>Gunneridae</taxon>
        <taxon>Pentapetalae</taxon>
        <taxon>asterids</taxon>
        <taxon>lamiids</taxon>
        <taxon>Lamiales</taxon>
        <taxon>Gesneriaceae</taxon>
        <taxon>Didymocarpoideae</taxon>
        <taxon>Trichosporeae</taxon>
        <taxon>Loxocarpinae</taxon>
        <taxon>Dorcoceras</taxon>
    </lineage>
</organism>
<accession>A0A2Z7C865</accession>
<keyword evidence="1" id="KW-1133">Transmembrane helix</keyword>
<protein>
    <recommendedName>
        <fullName evidence="4">Transmembrane protein</fullName>
    </recommendedName>
</protein>
<evidence type="ECO:0000313" key="3">
    <source>
        <dbReference type="Proteomes" id="UP000250235"/>
    </source>
</evidence>